<dbReference type="SUPFAM" id="SSF50978">
    <property type="entry name" value="WD40 repeat-like"/>
    <property type="match status" value="1"/>
</dbReference>
<evidence type="ECO:0000256" key="2">
    <source>
        <dbReference type="ARBA" id="ARBA00022490"/>
    </source>
</evidence>
<organism evidence="9 10">
    <name type="scientific">Heterodera trifolii</name>
    <dbReference type="NCBI Taxonomy" id="157864"/>
    <lineage>
        <taxon>Eukaryota</taxon>
        <taxon>Metazoa</taxon>
        <taxon>Ecdysozoa</taxon>
        <taxon>Nematoda</taxon>
        <taxon>Chromadorea</taxon>
        <taxon>Rhabditida</taxon>
        <taxon>Tylenchina</taxon>
        <taxon>Tylenchomorpha</taxon>
        <taxon>Tylenchoidea</taxon>
        <taxon>Heteroderidae</taxon>
        <taxon>Heteroderinae</taxon>
        <taxon>Heterodera</taxon>
    </lineage>
</organism>
<dbReference type="GO" id="GO:0008033">
    <property type="term" value="P:tRNA processing"/>
    <property type="evidence" value="ECO:0007669"/>
    <property type="project" value="UniProtKB-KW"/>
</dbReference>
<evidence type="ECO:0000256" key="4">
    <source>
        <dbReference type="ARBA" id="ARBA00022694"/>
    </source>
</evidence>
<keyword evidence="10" id="KW-1185">Reference proteome</keyword>
<dbReference type="InterPro" id="IPR015943">
    <property type="entry name" value="WD40/YVTN_repeat-like_dom_sf"/>
</dbReference>
<comment type="caution">
    <text evidence="9">The sequence shown here is derived from an EMBL/GenBank/DDBJ whole genome shotgun (WGS) entry which is preliminary data.</text>
</comment>
<keyword evidence="3 8" id="KW-0853">WD repeat</keyword>
<proteinExistence type="inferred from homology"/>
<name>A0ABD2KYH9_9BILA</name>
<keyword evidence="5" id="KW-0677">Repeat</keyword>
<evidence type="ECO:0000256" key="1">
    <source>
        <dbReference type="ARBA" id="ARBA00004496"/>
    </source>
</evidence>
<dbReference type="SUPFAM" id="SSF101908">
    <property type="entry name" value="Putative isomerase YbhE"/>
    <property type="match status" value="1"/>
</dbReference>
<reference evidence="9 10" key="1">
    <citation type="submission" date="2024-10" db="EMBL/GenBank/DDBJ databases">
        <authorList>
            <person name="Kim D."/>
        </authorList>
    </citation>
    <scope>NUCLEOTIDE SEQUENCE [LARGE SCALE GENOMIC DNA]</scope>
    <source>
        <strain evidence="9">BH-2024</strain>
    </source>
</reference>
<comment type="subcellular location">
    <subcellularLocation>
        <location evidence="1">Cytoplasm</location>
    </subcellularLocation>
</comment>
<dbReference type="Gene3D" id="2.130.10.10">
    <property type="entry name" value="YVTN repeat-like/Quinoprotein amine dehydrogenase"/>
    <property type="match status" value="2"/>
</dbReference>
<dbReference type="SMART" id="SM00320">
    <property type="entry name" value="WD40"/>
    <property type="match status" value="4"/>
</dbReference>
<evidence type="ECO:0000256" key="7">
    <source>
        <dbReference type="ARBA" id="ARBA00040154"/>
    </source>
</evidence>
<dbReference type="PANTHER" id="PTHR14344">
    <property type="entry name" value="WD REPEAT PROTEIN"/>
    <property type="match status" value="1"/>
</dbReference>
<comment type="similarity">
    <text evidence="6">Belongs to the WD repeat WDR6 family.</text>
</comment>
<evidence type="ECO:0000313" key="10">
    <source>
        <dbReference type="Proteomes" id="UP001620626"/>
    </source>
</evidence>
<keyword evidence="2" id="KW-0963">Cytoplasm</keyword>
<accession>A0ABD2KYH9</accession>
<evidence type="ECO:0000256" key="6">
    <source>
        <dbReference type="ARBA" id="ARBA00038255"/>
    </source>
</evidence>
<gene>
    <name evidence="9" type="ORF">niasHT_017101</name>
</gene>
<dbReference type="PANTHER" id="PTHR14344:SF3">
    <property type="entry name" value="WD REPEAT-CONTAINING PROTEIN 6"/>
    <property type="match status" value="1"/>
</dbReference>
<dbReference type="GO" id="GO:0005737">
    <property type="term" value="C:cytoplasm"/>
    <property type="evidence" value="ECO:0007669"/>
    <property type="project" value="UniProtKB-SubCell"/>
</dbReference>
<dbReference type="AlphaFoldDB" id="A0ABD2KYH9"/>
<dbReference type="Proteomes" id="UP001620626">
    <property type="component" value="Unassembled WGS sequence"/>
</dbReference>
<dbReference type="InterPro" id="IPR019775">
    <property type="entry name" value="WD40_repeat_CS"/>
</dbReference>
<dbReference type="PROSITE" id="PS50082">
    <property type="entry name" value="WD_REPEATS_2"/>
    <property type="match status" value="1"/>
</dbReference>
<keyword evidence="4" id="KW-0819">tRNA processing</keyword>
<evidence type="ECO:0000256" key="5">
    <source>
        <dbReference type="ARBA" id="ARBA00022737"/>
    </source>
</evidence>
<protein>
    <recommendedName>
        <fullName evidence="7">tRNA (34-2'-O)-methyltransferase regulator WDR6</fullName>
    </recommendedName>
</protein>
<dbReference type="InterPro" id="IPR051973">
    <property type="entry name" value="tRNA_Anticodon_Mtase-Reg"/>
</dbReference>
<dbReference type="InterPro" id="IPR001680">
    <property type="entry name" value="WD40_rpt"/>
</dbReference>
<dbReference type="EMBL" id="JBICBT010000605">
    <property type="protein sequence ID" value="KAL3107869.1"/>
    <property type="molecule type" value="Genomic_DNA"/>
</dbReference>
<evidence type="ECO:0000256" key="3">
    <source>
        <dbReference type="ARBA" id="ARBA00022574"/>
    </source>
</evidence>
<evidence type="ECO:0000313" key="9">
    <source>
        <dbReference type="EMBL" id="KAL3107869.1"/>
    </source>
</evidence>
<feature type="repeat" description="WD" evidence="8">
    <location>
        <begin position="298"/>
        <end position="339"/>
    </location>
</feature>
<dbReference type="PROSITE" id="PS00678">
    <property type="entry name" value="WD_REPEATS_1"/>
    <property type="match status" value="1"/>
</dbReference>
<sequence length="1255" mass="140452">MATTNSNQISVYAASKFRVDINVSTRDGSNSNNKYEILMEINTTDGGKQTILLDAKSLVWFQMTAISVSNFNVRFHSIPISLPRLSFASLSFTLPCGIEFTLCFSSHGSYVEIFSDCSRSYKMIDTFDAFPSTKSTMHQLFPFGSCERKFSLLCIGECEFAFFTATKFENAQLDNAREEKCWDWKRMAFGTFSDWILSAKILNEEKKDESTFKSKKLFLTLHFANNWIKTMKLPEGEIGVNVSLPEEVFSVRLGCQALVTSSFLHGNSWPSLCVFSGTSFGAIHFFQPAIGPQILRTFAGNEGMPFAIRCDSNFRWLFSVGDDRSLRIWDIQKGAQLFSKFGHGARPFALEICEGEQMIFTAGIDNYFCIWRWSMDEKKVINRLFLQRKIDISAATGGGGTIKSILLLETARRDTGGGIGSSGFEMVLLIFHFESFQFSLIGSDRGSLSSLSLSVNATQFASSVGFKKMSAFAFVRLRGMPFLVFLDENKMLSVEQIDGENEHSVAFADQIRTHFSDSNGRPMAFRSDLFCFSESARCLALCAEFDRSLHFALFGECSFSICQSNFAQTEQFLWLQPESSRMLLAIAQNGQMVIYRICTSVDGNLQEISRLYSEKKVGKVQVALLINDNEKETDLSTSGVFLLGTRSGTLLAFSIHSGKLLLFNRIAHGTNDYEKTVTDLRIEAINHSERAALKGNLISIGRDGILKRWHFQWERRKPSENGITETFSLEPFSVRHLSIEWPCKIVSLNNSAVFLVGFHSDEFVVMDFKTFFILSTFRCGGGNRKWQFVVGTEANRRTLSLAYICKGVLRRVLLDFVEFCPIRPLLHSDDIVSMTSLEQNGHVLLLSGGTDRRLALSLFQPLATESINGPNCFASSFFCLDSSIVHRSNLECVYVVDDWPWHNETTDSGKSDKLILSVGARSEICAWKLQVDNGNADNEPGRKCLPQLHFLSSTEISAQSSGAFPPHDCRLLAVRRLLYGPFLALLCSDGSLRIAEMFSSFRHPFPTFSLIFSKWTIRIPSLAMFTALELLKHNKALLCTATDGHLYAFAISESMLQKHFGDSETVEFVDNDNSQSSHWNPFFKLHFSPFLIEKCGLSSLATATVSEDSIILIGSESGRISILEWKLGRKTPQEEAPGVVLLTRGDWHASTVTALQAVPSAPSSFFILSVSLDCRLGLGLYDTLCHEIRPLRLFPLCVSDPASLLVLPFTGGHSPSDSSFLPHTFSSHNQRIDCFVSGYGIEHLQLIVYRTDPNK</sequence>
<evidence type="ECO:0000256" key="8">
    <source>
        <dbReference type="PROSITE-ProRule" id="PRU00221"/>
    </source>
</evidence>
<dbReference type="InterPro" id="IPR036322">
    <property type="entry name" value="WD40_repeat_dom_sf"/>
</dbReference>